<accession>A0A7R9MCQ9</accession>
<dbReference type="GO" id="GO:0005634">
    <property type="term" value="C:nucleus"/>
    <property type="evidence" value="ECO:0007669"/>
    <property type="project" value="UniProtKB-ARBA"/>
</dbReference>
<dbReference type="EMBL" id="CAJPVJ010013641">
    <property type="protein sequence ID" value="CAG2174951.1"/>
    <property type="molecule type" value="Genomic_DNA"/>
</dbReference>
<dbReference type="GO" id="GO:0000981">
    <property type="term" value="F:DNA-binding transcription factor activity, RNA polymerase II-specific"/>
    <property type="evidence" value="ECO:0007669"/>
    <property type="project" value="TreeGrafter"/>
</dbReference>
<dbReference type="EMBL" id="OC928466">
    <property type="protein sequence ID" value="CAD7657765.1"/>
    <property type="molecule type" value="Genomic_DNA"/>
</dbReference>
<dbReference type="SUPFAM" id="SSF57667">
    <property type="entry name" value="beta-beta-alpha zinc fingers"/>
    <property type="match status" value="3"/>
</dbReference>
<dbReference type="Gene3D" id="3.30.160.60">
    <property type="entry name" value="Classic Zinc Finger"/>
    <property type="match status" value="4"/>
</dbReference>
<dbReference type="PANTHER" id="PTHR19818">
    <property type="entry name" value="ZINC FINGER PROTEIN ZIC AND GLI"/>
    <property type="match status" value="1"/>
</dbReference>
<sequence>MLSNHNTINTLNTYHYKHCFWPKCQYKTSYKFDLYKHQLIHTNSKRFKCDFNNCNKVYKTHSDLNRHKQRVHLNVRYVCDWSECRKQFTTKSYLLRHKSTVHLNETKFKCNEENCGKNFATKQRLIRHKRIHSDEKPFVCHFNDCGKSYAQMAVQSECYVQAMRIHLDQGLFVYEIHLETRAHPFRVSQVIAEFLDVVHLFAKELTLNEVRELLIVSPAVDRLEVQKRLIDGPLQL</sequence>
<evidence type="ECO:0000256" key="2">
    <source>
        <dbReference type="ARBA" id="ARBA00022737"/>
    </source>
</evidence>
<dbReference type="Proteomes" id="UP000728032">
    <property type="component" value="Unassembled WGS sequence"/>
</dbReference>
<keyword evidence="2" id="KW-0677">Repeat</keyword>
<dbReference type="Pfam" id="PF00096">
    <property type="entry name" value="zf-C2H2"/>
    <property type="match status" value="3"/>
</dbReference>
<name>A0A7R9MCQ9_9ACAR</name>
<protein>
    <recommendedName>
        <fullName evidence="6">C2H2-type domain-containing protein</fullName>
    </recommendedName>
</protein>
<reference evidence="7" key="1">
    <citation type="submission" date="2020-11" db="EMBL/GenBank/DDBJ databases">
        <authorList>
            <person name="Tran Van P."/>
        </authorList>
    </citation>
    <scope>NUCLEOTIDE SEQUENCE</scope>
</reference>
<evidence type="ECO:0000256" key="4">
    <source>
        <dbReference type="ARBA" id="ARBA00022833"/>
    </source>
</evidence>
<dbReference type="FunFam" id="3.30.160.60:FF:000072">
    <property type="entry name" value="zinc finger protein 143 isoform X1"/>
    <property type="match status" value="1"/>
</dbReference>
<feature type="domain" description="C2H2-type" evidence="6">
    <location>
        <begin position="77"/>
        <end position="107"/>
    </location>
</feature>
<organism evidence="7">
    <name type="scientific">Oppiella nova</name>
    <dbReference type="NCBI Taxonomy" id="334625"/>
    <lineage>
        <taxon>Eukaryota</taxon>
        <taxon>Metazoa</taxon>
        <taxon>Ecdysozoa</taxon>
        <taxon>Arthropoda</taxon>
        <taxon>Chelicerata</taxon>
        <taxon>Arachnida</taxon>
        <taxon>Acari</taxon>
        <taxon>Acariformes</taxon>
        <taxon>Sarcoptiformes</taxon>
        <taxon>Oribatida</taxon>
        <taxon>Brachypylina</taxon>
        <taxon>Oppioidea</taxon>
        <taxon>Oppiidae</taxon>
        <taxon>Oppiella</taxon>
    </lineage>
</organism>
<dbReference type="PANTHER" id="PTHR19818:SF139">
    <property type="entry name" value="PAIR-RULE PROTEIN ODD-PAIRED"/>
    <property type="match status" value="1"/>
</dbReference>
<dbReference type="GO" id="GO:0045944">
    <property type="term" value="P:positive regulation of transcription by RNA polymerase II"/>
    <property type="evidence" value="ECO:0007669"/>
    <property type="project" value="UniProtKB-ARBA"/>
</dbReference>
<evidence type="ECO:0000256" key="3">
    <source>
        <dbReference type="ARBA" id="ARBA00022771"/>
    </source>
</evidence>
<proteinExistence type="predicted"/>
<evidence type="ECO:0000313" key="7">
    <source>
        <dbReference type="EMBL" id="CAD7657765.1"/>
    </source>
</evidence>
<evidence type="ECO:0000313" key="8">
    <source>
        <dbReference type="Proteomes" id="UP000728032"/>
    </source>
</evidence>
<gene>
    <name evidence="7" type="ORF">ONB1V03_LOCUS14390</name>
</gene>
<evidence type="ECO:0000256" key="5">
    <source>
        <dbReference type="PROSITE-ProRule" id="PRU00042"/>
    </source>
</evidence>
<dbReference type="OrthoDB" id="9411774at2759"/>
<evidence type="ECO:0000259" key="6">
    <source>
        <dbReference type="PROSITE" id="PS50157"/>
    </source>
</evidence>
<feature type="domain" description="C2H2-type" evidence="6">
    <location>
        <begin position="47"/>
        <end position="77"/>
    </location>
</feature>
<keyword evidence="8" id="KW-1185">Reference proteome</keyword>
<feature type="domain" description="C2H2-type" evidence="6">
    <location>
        <begin position="108"/>
        <end position="137"/>
    </location>
</feature>
<evidence type="ECO:0000256" key="1">
    <source>
        <dbReference type="ARBA" id="ARBA00022723"/>
    </source>
</evidence>
<keyword evidence="1" id="KW-0479">Metal-binding</keyword>
<dbReference type="GO" id="GO:0000978">
    <property type="term" value="F:RNA polymerase II cis-regulatory region sequence-specific DNA binding"/>
    <property type="evidence" value="ECO:0007669"/>
    <property type="project" value="TreeGrafter"/>
</dbReference>
<dbReference type="InterPro" id="IPR036236">
    <property type="entry name" value="Znf_C2H2_sf"/>
</dbReference>
<dbReference type="AlphaFoldDB" id="A0A7R9MCQ9"/>
<dbReference type="InterPro" id="IPR050329">
    <property type="entry name" value="GLI_C2H2-zinc-finger"/>
</dbReference>
<dbReference type="GO" id="GO:0008270">
    <property type="term" value="F:zinc ion binding"/>
    <property type="evidence" value="ECO:0007669"/>
    <property type="project" value="UniProtKB-KW"/>
</dbReference>
<keyword evidence="4" id="KW-0862">Zinc</keyword>
<dbReference type="PROSITE" id="PS50157">
    <property type="entry name" value="ZINC_FINGER_C2H2_2"/>
    <property type="match status" value="3"/>
</dbReference>
<dbReference type="InterPro" id="IPR013087">
    <property type="entry name" value="Znf_C2H2_type"/>
</dbReference>
<dbReference type="PROSITE" id="PS00028">
    <property type="entry name" value="ZINC_FINGER_C2H2_1"/>
    <property type="match status" value="3"/>
</dbReference>
<dbReference type="SMART" id="SM00355">
    <property type="entry name" value="ZnF_C2H2"/>
    <property type="match status" value="4"/>
</dbReference>
<keyword evidence="3 5" id="KW-0863">Zinc-finger</keyword>